<dbReference type="Proteomes" id="UP000026961">
    <property type="component" value="Chromosome 8"/>
</dbReference>
<evidence type="ECO:0000313" key="1">
    <source>
        <dbReference type="EnsemblPlants" id="OGLUM08G13960.1"/>
    </source>
</evidence>
<proteinExistence type="predicted"/>
<protein>
    <recommendedName>
        <fullName evidence="3">Aminotransferase-like plant mobile domain-containing protein</fullName>
    </recommendedName>
</protein>
<evidence type="ECO:0008006" key="3">
    <source>
        <dbReference type="Google" id="ProtNLM"/>
    </source>
</evidence>
<name>A0A0E0AUU3_9ORYZ</name>
<dbReference type="Gramene" id="OGLUM08G13960.1">
    <property type="protein sequence ID" value="OGLUM08G13960.1"/>
    <property type="gene ID" value="OGLUM08G13960"/>
</dbReference>
<reference evidence="1" key="2">
    <citation type="submission" date="2018-05" db="EMBL/GenBank/DDBJ databases">
        <title>OgluRS3 (Oryza glumaepatula Reference Sequence Version 3).</title>
        <authorList>
            <person name="Zhang J."/>
            <person name="Kudrna D."/>
            <person name="Lee S."/>
            <person name="Talag J."/>
            <person name="Welchert J."/>
            <person name="Wing R.A."/>
        </authorList>
    </citation>
    <scope>NUCLEOTIDE SEQUENCE [LARGE SCALE GENOMIC DNA]</scope>
</reference>
<evidence type="ECO:0000313" key="2">
    <source>
        <dbReference type="Proteomes" id="UP000026961"/>
    </source>
</evidence>
<dbReference type="HOGENOM" id="CLU_1241783_0_0_1"/>
<dbReference type="EnsemblPlants" id="OGLUM08G13960.1">
    <property type="protein sequence ID" value="OGLUM08G13960.1"/>
    <property type="gene ID" value="OGLUM08G13960"/>
</dbReference>
<dbReference type="STRING" id="40148.A0A0E0AUU3"/>
<sequence length="223" mass="24887">MAKFDDWKRKQVIDAGFGGLLDLQQINLINRRYTTWLLGWVCPERRTLAVGKILEVKLTPKNVNKVLGIPCEGLAVCPMEDESKEERDSFVQLVIGAPGFEENPVVGAEQVVSQTYTEDMKRNQGDMFTTAFAVWIVGTFLAPTTSHKSKVNNSPGSIDFWGALQKVDAIKDYNWAEYVLEHLLEAAKKAQEDLRCKNSYTVWSAWLGSVSTVSVGLKGTGNR</sequence>
<dbReference type="PANTHER" id="PTHR34835:SF63">
    <property type="entry name" value="AMINOTRANSFERASE-LIKE PLANT MOBILE DOMAIN-CONTAINING PROTEIN"/>
    <property type="match status" value="1"/>
</dbReference>
<reference evidence="1" key="1">
    <citation type="submission" date="2015-04" db="UniProtKB">
        <authorList>
            <consortium name="EnsemblPlants"/>
        </authorList>
    </citation>
    <scope>IDENTIFICATION</scope>
</reference>
<dbReference type="PANTHER" id="PTHR34835">
    <property type="entry name" value="OS07G0283600 PROTEIN-RELATED"/>
    <property type="match status" value="1"/>
</dbReference>
<organism evidence="1">
    <name type="scientific">Oryza glumipatula</name>
    <dbReference type="NCBI Taxonomy" id="40148"/>
    <lineage>
        <taxon>Eukaryota</taxon>
        <taxon>Viridiplantae</taxon>
        <taxon>Streptophyta</taxon>
        <taxon>Embryophyta</taxon>
        <taxon>Tracheophyta</taxon>
        <taxon>Spermatophyta</taxon>
        <taxon>Magnoliopsida</taxon>
        <taxon>Liliopsida</taxon>
        <taxon>Poales</taxon>
        <taxon>Poaceae</taxon>
        <taxon>BOP clade</taxon>
        <taxon>Oryzoideae</taxon>
        <taxon>Oryzeae</taxon>
        <taxon>Oryzinae</taxon>
        <taxon>Oryza</taxon>
    </lineage>
</organism>
<dbReference type="AlphaFoldDB" id="A0A0E0AUU3"/>
<accession>A0A0E0AUU3</accession>
<keyword evidence="2" id="KW-1185">Reference proteome</keyword>